<dbReference type="EMBL" id="JAULSU010000008">
    <property type="protein sequence ID" value="KAK0609499.1"/>
    <property type="molecule type" value="Genomic_DNA"/>
</dbReference>
<accession>A0AA39TJJ6</accession>
<comment type="caution">
    <text evidence="2">The sequence shown here is derived from an EMBL/GenBank/DDBJ whole genome shotgun (WGS) entry which is preliminary data.</text>
</comment>
<sequence>MTKRVRGVEAIALNAVTAILLAILLGFAIFLNRGKPILFPLPNAAQRNPGWSTLDGVEPAAWNVIVVVIGTAVGIIASIAVTSQDAFLSRIELASARGVTAIFLRPLTTKRALDQFIRAKGRLLLSPERTALVLVLLTTALTSAATVALFSAQTVFVDVVNGNPSFPLSFLNNSYVRQRPDGSVVPIGVPTRQAQSMGSALNSFMYRSAFVNGQISQLGYHLKAPDPYGHDGMLPEPGLLGETTYNTVDLRGRYQHKVLSDGPVWGTTINATCTNQTDNYVTSRNINTGTDLWLTTAERKNWANNDRNLTVISNTVNRGSREGTLALGSKITSINPARDDDPLHVFLVAGRFNLEGAIFECQYSGREILVNVSMSASDAPLVIDTKSIVESIPIGPQVKSLVAQSINDVILGLNGGVLAKGFRDSTYNMDGDNNTDFASVLGTVLSQTAQASISYMRQMIEDAGLYNPPQFVGNPAHVTVRISILRIDGGPYLFGWLAVYVVLLAGAIGGVIRGAVGGRGVGFEAQDAFVEGVGLALEGKELTGKMGEGPMLLKGEGKNGVHE</sequence>
<organism evidence="2 3">
    <name type="scientific">Immersiella caudata</name>
    <dbReference type="NCBI Taxonomy" id="314043"/>
    <lineage>
        <taxon>Eukaryota</taxon>
        <taxon>Fungi</taxon>
        <taxon>Dikarya</taxon>
        <taxon>Ascomycota</taxon>
        <taxon>Pezizomycotina</taxon>
        <taxon>Sordariomycetes</taxon>
        <taxon>Sordariomycetidae</taxon>
        <taxon>Sordariales</taxon>
        <taxon>Lasiosphaeriaceae</taxon>
        <taxon>Immersiella</taxon>
    </lineage>
</organism>
<name>A0AA39TJJ6_9PEZI</name>
<evidence type="ECO:0000256" key="1">
    <source>
        <dbReference type="SAM" id="Phobius"/>
    </source>
</evidence>
<feature type="transmembrane region" description="Helical" evidence="1">
    <location>
        <begin position="493"/>
        <end position="512"/>
    </location>
</feature>
<reference evidence="2" key="1">
    <citation type="submission" date="2023-06" db="EMBL/GenBank/DDBJ databases">
        <title>Genome-scale phylogeny and comparative genomics of the fungal order Sordariales.</title>
        <authorList>
            <consortium name="Lawrence Berkeley National Laboratory"/>
            <person name="Hensen N."/>
            <person name="Bonometti L."/>
            <person name="Westerberg I."/>
            <person name="Brannstrom I.O."/>
            <person name="Guillou S."/>
            <person name="Cros-Aarteil S."/>
            <person name="Calhoun S."/>
            <person name="Haridas S."/>
            <person name="Kuo A."/>
            <person name="Mondo S."/>
            <person name="Pangilinan J."/>
            <person name="Riley R."/>
            <person name="Labutti K."/>
            <person name="Andreopoulos B."/>
            <person name="Lipzen A."/>
            <person name="Chen C."/>
            <person name="Yanf M."/>
            <person name="Daum C."/>
            <person name="Ng V."/>
            <person name="Clum A."/>
            <person name="Steindorff A."/>
            <person name="Ohm R."/>
            <person name="Martin F."/>
            <person name="Silar P."/>
            <person name="Natvig D."/>
            <person name="Lalanne C."/>
            <person name="Gautier V."/>
            <person name="Ament-Velasquez S.L."/>
            <person name="Kruys A."/>
            <person name="Hutchinson M.I."/>
            <person name="Powell A.J."/>
            <person name="Barry K."/>
            <person name="Miller A.N."/>
            <person name="Grigoriev I.V."/>
            <person name="Debuchy R."/>
            <person name="Gladieux P."/>
            <person name="Thoren M.H."/>
            <person name="Johannesson H."/>
        </authorList>
    </citation>
    <scope>NUCLEOTIDE SEQUENCE</scope>
    <source>
        <strain evidence="2">CBS 606.72</strain>
    </source>
</reference>
<keyword evidence="1" id="KW-1133">Transmembrane helix</keyword>
<dbReference type="Proteomes" id="UP001175000">
    <property type="component" value="Unassembled WGS sequence"/>
</dbReference>
<evidence type="ECO:0000313" key="2">
    <source>
        <dbReference type="EMBL" id="KAK0609499.1"/>
    </source>
</evidence>
<protein>
    <submittedName>
        <fullName evidence="2">Uncharacterized protein</fullName>
    </submittedName>
</protein>
<keyword evidence="1" id="KW-0812">Transmembrane</keyword>
<feature type="transmembrane region" description="Helical" evidence="1">
    <location>
        <begin position="130"/>
        <end position="150"/>
    </location>
</feature>
<feature type="transmembrane region" description="Helical" evidence="1">
    <location>
        <begin position="12"/>
        <end position="31"/>
    </location>
</feature>
<keyword evidence="1" id="KW-0472">Membrane</keyword>
<proteinExistence type="predicted"/>
<keyword evidence="3" id="KW-1185">Reference proteome</keyword>
<feature type="transmembrane region" description="Helical" evidence="1">
    <location>
        <begin position="60"/>
        <end position="81"/>
    </location>
</feature>
<dbReference type="AlphaFoldDB" id="A0AA39TJJ6"/>
<gene>
    <name evidence="2" type="ORF">B0T14DRAFT_608251</name>
</gene>
<evidence type="ECO:0000313" key="3">
    <source>
        <dbReference type="Proteomes" id="UP001175000"/>
    </source>
</evidence>